<organism evidence="2 3">
    <name type="scientific">Clostridium sulfidigenes</name>
    <dbReference type="NCBI Taxonomy" id="318464"/>
    <lineage>
        <taxon>Bacteria</taxon>
        <taxon>Bacillati</taxon>
        <taxon>Bacillota</taxon>
        <taxon>Clostridia</taxon>
        <taxon>Eubacteriales</taxon>
        <taxon>Clostridiaceae</taxon>
        <taxon>Clostridium</taxon>
    </lineage>
</organism>
<sequence>MENIDYFKLLGIVGAIITFIITFFNKEQSKCGKLEQEYFEKLLVLYVNEYMKNNEVNSIRFIKKKFNRRDYFIPSYIFYLVDKGDKVLLHKVLIEDYREKCPNNANVILKTMDNIFHTMNFIVIFIYYIFIFVVGILFLMTLKELFNIAYYFINDIASGMNISNSNISNLKFYIVAMIIMVIILILILILWFLKFFINNINDDYTMIDKKIKGIVEKKKRRYDKSEDKCKYYIN</sequence>
<evidence type="ECO:0000256" key="1">
    <source>
        <dbReference type="SAM" id="Phobius"/>
    </source>
</evidence>
<comment type="caution">
    <text evidence="2">The sequence shown here is derived from an EMBL/GenBank/DDBJ whole genome shotgun (WGS) entry which is preliminary data.</text>
</comment>
<gene>
    <name evidence="2" type="ORF">E7215_13740</name>
</gene>
<name>A0A927ZUP1_9CLOT</name>
<accession>A0A927ZUP1</accession>
<evidence type="ECO:0000313" key="2">
    <source>
        <dbReference type="EMBL" id="MBE6061213.1"/>
    </source>
</evidence>
<feature type="transmembrane region" description="Helical" evidence="1">
    <location>
        <begin position="172"/>
        <end position="193"/>
    </location>
</feature>
<reference evidence="2" key="1">
    <citation type="submission" date="2019-04" db="EMBL/GenBank/DDBJ databases">
        <title>Evolution of Biomass-Degrading Anaerobic Consortia Revealed by Metagenomics.</title>
        <authorList>
            <person name="Peng X."/>
        </authorList>
    </citation>
    <scope>NUCLEOTIDE SEQUENCE</scope>
    <source>
        <strain evidence="2">SIG254</strain>
    </source>
</reference>
<keyword evidence="1" id="KW-0472">Membrane</keyword>
<keyword evidence="1" id="KW-0812">Transmembrane</keyword>
<evidence type="ECO:0000313" key="3">
    <source>
        <dbReference type="Proteomes" id="UP000768462"/>
    </source>
</evidence>
<keyword evidence="1" id="KW-1133">Transmembrane helix</keyword>
<protein>
    <submittedName>
        <fullName evidence="2">Uncharacterized protein</fullName>
    </submittedName>
</protein>
<proteinExistence type="predicted"/>
<dbReference type="Proteomes" id="UP000768462">
    <property type="component" value="Unassembled WGS sequence"/>
</dbReference>
<feature type="transmembrane region" description="Helical" evidence="1">
    <location>
        <begin position="119"/>
        <end position="142"/>
    </location>
</feature>
<dbReference type="AlphaFoldDB" id="A0A927ZUP1"/>
<feature type="transmembrane region" description="Helical" evidence="1">
    <location>
        <begin position="6"/>
        <end position="24"/>
    </location>
</feature>
<dbReference type="EMBL" id="SVCM01000156">
    <property type="protein sequence ID" value="MBE6061213.1"/>
    <property type="molecule type" value="Genomic_DNA"/>
</dbReference>